<evidence type="ECO:0000313" key="8">
    <source>
        <dbReference type="Proteomes" id="UP000006201"/>
    </source>
</evidence>
<dbReference type="InterPro" id="IPR050266">
    <property type="entry name" value="AB_hydrolase_sf"/>
</dbReference>
<proteinExistence type="inferred from homology"/>
<sequence>MGVKTIILESINHGKGEIKMQKQCVLLHGWGMNSNVWQQVLPQLHHDIPQVNFKALDLAGFGDNKALPSPYSLETIAAQIAQQLAPKTILMGWSLGGLVAIYIAKHWPEKVAKVVLVASTPLFSEQHDWPGIKVKVLENFTEQLQQNSTRTIERFLSIQALGSESAKDDIKALKIALAQSNPADEIALKQGLAMLLNDDLREDFASLTQPVAGIFGRLDALVPIKAEQQMRALNSHFSTVVIEKASHAPFISHKAEFTSALETLL</sequence>
<evidence type="ECO:0000256" key="3">
    <source>
        <dbReference type="ARBA" id="ARBA00022756"/>
    </source>
</evidence>
<evidence type="ECO:0000259" key="6">
    <source>
        <dbReference type="Pfam" id="PF00561"/>
    </source>
</evidence>
<comment type="similarity">
    <text evidence="5">Belongs to the AB hydrolase superfamily. Carboxylesterase BioH family.</text>
</comment>
<comment type="caution">
    <text evidence="7">The sequence shown here is derived from an EMBL/GenBank/DDBJ whole genome shotgun (WGS) entry which is preliminary data.</text>
</comment>
<feature type="active site" evidence="5">
    <location>
        <position position="219"/>
    </location>
</feature>
<evidence type="ECO:0000256" key="2">
    <source>
        <dbReference type="ARBA" id="ARBA00022490"/>
    </source>
</evidence>
<dbReference type="PANTHER" id="PTHR43798">
    <property type="entry name" value="MONOACYLGLYCEROL LIPASE"/>
    <property type="match status" value="1"/>
</dbReference>
<comment type="catalytic activity">
    <reaction evidence="5">
        <text>6-carboxyhexanoyl-[ACP] methyl ester + H2O = 6-carboxyhexanoyl-[ACP] + methanol + H(+)</text>
        <dbReference type="Rhea" id="RHEA:42700"/>
        <dbReference type="Rhea" id="RHEA-COMP:9955"/>
        <dbReference type="Rhea" id="RHEA-COMP:10186"/>
        <dbReference type="ChEBI" id="CHEBI:15377"/>
        <dbReference type="ChEBI" id="CHEBI:15378"/>
        <dbReference type="ChEBI" id="CHEBI:17790"/>
        <dbReference type="ChEBI" id="CHEBI:78846"/>
        <dbReference type="ChEBI" id="CHEBI:82735"/>
        <dbReference type="EC" id="3.1.1.85"/>
    </reaction>
</comment>
<dbReference type="GO" id="GO:0005737">
    <property type="term" value="C:cytoplasm"/>
    <property type="evidence" value="ECO:0007669"/>
    <property type="project" value="UniProtKB-SubCell"/>
</dbReference>
<dbReference type="HOGENOM" id="CLU_020336_12_2_6"/>
<keyword evidence="3 5" id="KW-0093">Biotin biosynthesis</keyword>
<keyword evidence="8" id="KW-1185">Reference proteome</keyword>
<comment type="subcellular location">
    <subcellularLocation>
        <location evidence="5">Cytoplasm</location>
    </subcellularLocation>
</comment>
<dbReference type="STRING" id="87626.PTD2_16821"/>
<accession>A4CEU8</accession>
<dbReference type="GO" id="GO:0009102">
    <property type="term" value="P:biotin biosynthetic process"/>
    <property type="evidence" value="ECO:0007669"/>
    <property type="project" value="UniProtKB-UniRule"/>
</dbReference>
<gene>
    <name evidence="5" type="primary">bioH</name>
    <name evidence="7" type="ORF">PTD2_16821</name>
</gene>
<comment type="pathway">
    <text evidence="5">Cofactor biosynthesis; biotin biosynthesis.</text>
</comment>
<comment type="function">
    <text evidence="5">The physiological role of BioH is to remove the methyl group introduced by BioC when the pimeloyl moiety is complete. It allows to synthesize pimeloyl-ACP via the fatty acid synthetic pathway through the hydrolysis of the ester bonds of pimeloyl-ACP esters.</text>
</comment>
<dbReference type="GO" id="GO:0090499">
    <property type="term" value="F:pimelyl-[acyl-carrier protein] methyl ester esterase activity"/>
    <property type="evidence" value="ECO:0007669"/>
    <property type="project" value="UniProtKB-EC"/>
</dbReference>
<comment type="subunit">
    <text evidence="5">Monomer.</text>
</comment>
<evidence type="ECO:0000256" key="1">
    <source>
        <dbReference type="ARBA" id="ARBA00022487"/>
    </source>
</evidence>
<dbReference type="SUPFAM" id="SSF53474">
    <property type="entry name" value="alpha/beta-Hydrolases"/>
    <property type="match status" value="1"/>
</dbReference>
<dbReference type="ESTHER" id="9gamm-a4ceu8">
    <property type="family name" value="BioH"/>
</dbReference>
<evidence type="ECO:0000313" key="7">
    <source>
        <dbReference type="EMBL" id="EAR26827.1"/>
    </source>
</evidence>
<dbReference type="GO" id="GO:0016020">
    <property type="term" value="C:membrane"/>
    <property type="evidence" value="ECO:0007669"/>
    <property type="project" value="TreeGrafter"/>
</dbReference>
<organism evidence="7 8">
    <name type="scientific">Pseudoalteromonas tunicata D2</name>
    <dbReference type="NCBI Taxonomy" id="87626"/>
    <lineage>
        <taxon>Bacteria</taxon>
        <taxon>Pseudomonadati</taxon>
        <taxon>Pseudomonadota</taxon>
        <taxon>Gammaproteobacteria</taxon>
        <taxon>Alteromonadales</taxon>
        <taxon>Pseudoalteromonadaceae</taxon>
        <taxon>Pseudoalteromonas</taxon>
    </lineage>
</organism>
<reference evidence="7 8" key="1">
    <citation type="submission" date="2006-02" db="EMBL/GenBank/DDBJ databases">
        <authorList>
            <person name="Moran M.A."/>
            <person name="Kjelleberg S."/>
            <person name="Egan S."/>
            <person name="Saunders N."/>
            <person name="Thomas T."/>
            <person name="Ferriera S."/>
            <person name="Johnson J."/>
            <person name="Kravitz S."/>
            <person name="Halpern A."/>
            <person name="Remington K."/>
            <person name="Beeson K."/>
            <person name="Tran B."/>
            <person name="Rogers Y.-H."/>
            <person name="Friedman R."/>
            <person name="Venter J.C."/>
        </authorList>
    </citation>
    <scope>NUCLEOTIDE SEQUENCE [LARGE SCALE GENOMIC DNA]</scope>
    <source>
        <strain evidence="7 8">D2</strain>
    </source>
</reference>
<dbReference type="PANTHER" id="PTHR43798:SF31">
    <property type="entry name" value="AB HYDROLASE SUPERFAMILY PROTEIN YCLE"/>
    <property type="match status" value="1"/>
</dbReference>
<dbReference type="InterPro" id="IPR000073">
    <property type="entry name" value="AB_hydrolase_1"/>
</dbReference>
<feature type="binding site" evidence="5">
    <location>
        <position position="30"/>
    </location>
    <ligand>
        <name>substrate</name>
    </ligand>
</feature>
<feature type="active site" description="Nucleophile" evidence="5">
    <location>
        <position position="94"/>
    </location>
</feature>
<dbReference type="Pfam" id="PF00561">
    <property type="entry name" value="Abhydrolase_1"/>
    <property type="match status" value="1"/>
</dbReference>
<feature type="binding site" evidence="5">
    <location>
        <position position="247"/>
    </location>
    <ligand>
        <name>substrate</name>
    </ligand>
</feature>
<dbReference type="Gene3D" id="3.40.50.1820">
    <property type="entry name" value="alpha/beta hydrolase"/>
    <property type="match status" value="1"/>
</dbReference>
<dbReference type="EC" id="3.1.1.85" evidence="5"/>
<evidence type="ECO:0000256" key="5">
    <source>
        <dbReference type="HAMAP-Rule" id="MF_01260"/>
    </source>
</evidence>
<feature type="active site" evidence="5">
    <location>
        <position position="247"/>
    </location>
</feature>
<feature type="binding site" evidence="5">
    <location>
        <begin position="94"/>
        <end position="95"/>
    </location>
    <ligand>
        <name>substrate</name>
    </ligand>
</feature>
<keyword evidence="1 5" id="KW-0719">Serine esterase</keyword>
<dbReference type="Proteomes" id="UP000006201">
    <property type="component" value="Unassembled WGS sequence"/>
</dbReference>
<dbReference type="HAMAP" id="MF_01260">
    <property type="entry name" value="Carboxylester"/>
    <property type="match status" value="1"/>
</dbReference>
<feature type="domain" description="AB hydrolase-1" evidence="6">
    <location>
        <begin position="25"/>
        <end position="253"/>
    </location>
</feature>
<keyword evidence="4 5" id="KW-0378">Hydrolase</keyword>
<dbReference type="InterPro" id="IPR029058">
    <property type="entry name" value="AB_hydrolase_fold"/>
</dbReference>
<protein>
    <recommendedName>
        <fullName evidence="5">Pimeloyl-[acyl-carrier protein] methyl ester esterase</fullName>
        <ecNumber evidence="5">3.1.1.85</ecNumber>
    </recommendedName>
    <alternativeName>
        <fullName evidence="5">Biotin synthesis protein BioH</fullName>
    </alternativeName>
    <alternativeName>
        <fullName evidence="5">Carboxylesterase BioH</fullName>
    </alternativeName>
</protein>
<dbReference type="NCBIfam" id="TIGR01738">
    <property type="entry name" value="bioH"/>
    <property type="match status" value="1"/>
</dbReference>
<dbReference type="AlphaFoldDB" id="A4CEU8"/>
<dbReference type="eggNOG" id="COG2267">
    <property type="taxonomic scope" value="Bacteria"/>
</dbReference>
<dbReference type="InterPro" id="IPR010076">
    <property type="entry name" value="BioH"/>
</dbReference>
<evidence type="ECO:0000256" key="4">
    <source>
        <dbReference type="ARBA" id="ARBA00022801"/>
    </source>
</evidence>
<dbReference type="EMBL" id="AAOH01000009">
    <property type="protein sequence ID" value="EAR26827.1"/>
    <property type="molecule type" value="Genomic_DNA"/>
</dbReference>
<name>A4CEU8_9GAMM</name>
<keyword evidence="2 5" id="KW-0963">Cytoplasm</keyword>
<feature type="binding site" evidence="5">
    <location>
        <begin position="155"/>
        <end position="159"/>
    </location>
    <ligand>
        <name>substrate</name>
    </ligand>
</feature>